<dbReference type="Pfam" id="PF11888">
    <property type="entry name" value="DUF3408"/>
    <property type="match status" value="1"/>
</dbReference>
<evidence type="ECO:0000313" key="3">
    <source>
        <dbReference type="Proteomes" id="UP000020773"/>
    </source>
</evidence>
<name>A0A015U365_BACFG</name>
<dbReference type="AlphaFoldDB" id="A0A015U365"/>
<accession>A0A015U365</accession>
<dbReference type="EMBL" id="JGDB01000080">
    <property type="protein sequence ID" value="EXY91134.1"/>
    <property type="molecule type" value="Genomic_DNA"/>
</dbReference>
<feature type="compositionally biased region" description="Low complexity" evidence="1">
    <location>
        <begin position="38"/>
        <end position="52"/>
    </location>
</feature>
<dbReference type="Proteomes" id="UP000020773">
    <property type="component" value="Unassembled WGS sequence"/>
</dbReference>
<evidence type="ECO:0000313" key="2">
    <source>
        <dbReference type="EMBL" id="EXY91134.1"/>
    </source>
</evidence>
<gene>
    <name evidence="2" type="ORF">M125_2143</name>
</gene>
<feature type="region of interest" description="Disordered" evidence="1">
    <location>
        <begin position="1"/>
        <end position="74"/>
    </location>
</feature>
<dbReference type="PATRIC" id="fig|1339316.3.peg.2059"/>
<sequence length="140" mass="16108">MSGKEHDDGLDASFIISQAKSRNRPLHPYTPEKEEEASALSEPSGEAAASPATKEEGRRRRGKGQDYERLFIRNAPSNTRSGKTVYIRKEFHERITRIVQVIGKNELSLYSYLDNVLEQHFATYQEEISELYKKRNSDIF</sequence>
<evidence type="ECO:0000256" key="1">
    <source>
        <dbReference type="SAM" id="MobiDB-lite"/>
    </source>
</evidence>
<comment type="caution">
    <text evidence="2">The sequence shown here is derived from an EMBL/GenBank/DDBJ whole genome shotgun (WGS) entry which is preliminary data.</text>
</comment>
<dbReference type="InterPro" id="IPR021823">
    <property type="entry name" value="DUF3408"/>
</dbReference>
<feature type="compositionally biased region" description="Basic and acidic residues" evidence="1">
    <location>
        <begin position="53"/>
        <end position="71"/>
    </location>
</feature>
<proteinExistence type="predicted"/>
<dbReference type="RefSeq" id="WP_004319163.1">
    <property type="nucleotide sequence ID" value="NZ_JGDB01000080.1"/>
</dbReference>
<organism evidence="2 3">
    <name type="scientific">Bacteroides fragilis str. 3998T(B)3</name>
    <dbReference type="NCBI Taxonomy" id="1339316"/>
    <lineage>
        <taxon>Bacteria</taxon>
        <taxon>Pseudomonadati</taxon>
        <taxon>Bacteroidota</taxon>
        <taxon>Bacteroidia</taxon>
        <taxon>Bacteroidales</taxon>
        <taxon>Bacteroidaceae</taxon>
        <taxon>Bacteroides</taxon>
    </lineage>
</organism>
<reference evidence="2 3" key="1">
    <citation type="submission" date="2014-02" db="EMBL/GenBank/DDBJ databases">
        <authorList>
            <person name="Sears C."/>
            <person name="Carroll K."/>
            <person name="Sack B.R."/>
            <person name="Qadri F."/>
            <person name="Myers L.L."/>
            <person name="Chung G.-T."/>
            <person name="Escheverria P."/>
            <person name="Fraser C.M."/>
            <person name="Sadzewicz L."/>
            <person name="Shefchek K.A."/>
            <person name="Tallon L."/>
            <person name="Das S.P."/>
            <person name="Daugherty S."/>
            <person name="Mongodin E.F."/>
        </authorList>
    </citation>
    <scope>NUCLEOTIDE SEQUENCE [LARGE SCALE GENOMIC DNA]</scope>
    <source>
        <strain evidence="3">3998T(B)3</strain>
    </source>
</reference>
<protein>
    <recommendedName>
        <fullName evidence="4">DUF3408 domain-containing protein</fullName>
    </recommendedName>
</protein>
<evidence type="ECO:0008006" key="4">
    <source>
        <dbReference type="Google" id="ProtNLM"/>
    </source>
</evidence>
<dbReference type="GeneID" id="99669070"/>